<proteinExistence type="predicted"/>
<evidence type="ECO:0000256" key="1">
    <source>
        <dbReference type="SAM" id="MobiDB-lite"/>
    </source>
</evidence>
<evidence type="ECO:0000313" key="3">
    <source>
        <dbReference type="Proteomes" id="UP000664991"/>
    </source>
</evidence>
<sequence>MNDFCVSEALLIWVNGATTETDWSNVKLLGDLKERRERGGKKILGVETGGREEPDPDSIASAAELGGEDARTRRLIEQKEILSFSRWYSHEAGTFHYRMAQLRKWAMQLVTTASEFELRALRSPCPKQPPSQTLQLQPPPLTWSPPTLAG</sequence>
<dbReference type="EMBL" id="JAEMGP010000001">
    <property type="protein sequence ID" value="KAG5214570.1"/>
    <property type="molecule type" value="Genomic_DNA"/>
</dbReference>
<accession>A0A836AF21</accession>
<dbReference type="AlphaFoldDB" id="A0A836AF21"/>
<evidence type="ECO:0000313" key="2">
    <source>
        <dbReference type="EMBL" id="KAG5214570.1"/>
    </source>
</evidence>
<reference evidence="2 3" key="1">
    <citation type="submission" date="2020-12" db="EMBL/GenBank/DDBJ databases">
        <title>De novo assembly of Tibetan sheep genome.</title>
        <authorList>
            <person name="Li X."/>
        </authorList>
    </citation>
    <scope>NUCLEOTIDE SEQUENCE [LARGE SCALE GENOMIC DNA]</scope>
    <source>
        <tissue evidence="2">Heart</tissue>
    </source>
</reference>
<organism evidence="2 3">
    <name type="scientific">Ovis aries</name>
    <name type="common">Sheep</name>
    <dbReference type="NCBI Taxonomy" id="9940"/>
    <lineage>
        <taxon>Eukaryota</taxon>
        <taxon>Metazoa</taxon>
        <taxon>Chordata</taxon>
        <taxon>Craniata</taxon>
        <taxon>Vertebrata</taxon>
        <taxon>Euteleostomi</taxon>
        <taxon>Mammalia</taxon>
        <taxon>Eutheria</taxon>
        <taxon>Laurasiatheria</taxon>
        <taxon>Artiodactyla</taxon>
        <taxon>Ruminantia</taxon>
        <taxon>Pecora</taxon>
        <taxon>Bovidae</taxon>
        <taxon>Caprinae</taxon>
        <taxon>Ovis</taxon>
    </lineage>
</organism>
<protein>
    <submittedName>
        <fullName evidence="2">Uncharacterized protein</fullName>
    </submittedName>
</protein>
<comment type="caution">
    <text evidence="2">The sequence shown here is derived from an EMBL/GenBank/DDBJ whole genome shotgun (WGS) entry which is preliminary data.</text>
</comment>
<feature type="region of interest" description="Disordered" evidence="1">
    <location>
        <begin position="123"/>
        <end position="150"/>
    </location>
</feature>
<gene>
    <name evidence="2" type="ORF">JEQ12_000146</name>
</gene>
<dbReference type="Proteomes" id="UP000664991">
    <property type="component" value="Unassembled WGS sequence"/>
</dbReference>
<name>A0A836AF21_SHEEP</name>